<dbReference type="EMBL" id="MU157888">
    <property type="protein sequence ID" value="KAF9525138.1"/>
    <property type="molecule type" value="Genomic_DNA"/>
</dbReference>
<accession>A0A9P6JLR8</accession>
<comment type="caution">
    <text evidence="1">The sequence shown here is derived from an EMBL/GenBank/DDBJ whole genome shotgun (WGS) entry which is preliminary data.</text>
</comment>
<proteinExistence type="predicted"/>
<name>A0A9P6JLR8_9AGAR</name>
<evidence type="ECO:0000313" key="1">
    <source>
        <dbReference type="EMBL" id="KAF9525138.1"/>
    </source>
</evidence>
<reference evidence="1" key="1">
    <citation type="submission" date="2020-11" db="EMBL/GenBank/DDBJ databases">
        <authorList>
            <consortium name="DOE Joint Genome Institute"/>
            <person name="Ahrendt S."/>
            <person name="Riley R."/>
            <person name="Andreopoulos W."/>
            <person name="Labutti K."/>
            <person name="Pangilinan J."/>
            <person name="Ruiz-Duenas F.J."/>
            <person name="Barrasa J.M."/>
            <person name="Sanchez-Garcia M."/>
            <person name="Camarero S."/>
            <person name="Miyauchi S."/>
            <person name="Serrano A."/>
            <person name="Linde D."/>
            <person name="Babiker R."/>
            <person name="Drula E."/>
            <person name="Ayuso-Fernandez I."/>
            <person name="Pacheco R."/>
            <person name="Padilla G."/>
            <person name="Ferreira P."/>
            <person name="Barriuso J."/>
            <person name="Kellner H."/>
            <person name="Castanera R."/>
            <person name="Alfaro M."/>
            <person name="Ramirez L."/>
            <person name="Pisabarro A.G."/>
            <person name="Kuo A."/>
            <person name="Tritt A."/>
            <person name="Lipzen A."/>
            <person name="He G."/>
            <person name="Yan M."/>
            <person name="Ng V."/>
            <person name="Cullen D."/>
            <person name="Martin F."/>
            <person name="Rosso M.-N."/>
            <person name="Henrissat B."/>
            <person name="Hibbett D."/>
            <person name="Martinez A.T."/>
            <person name="Grigoriev I.V."/>
        </authorList>
    </citation>
    <scope>NUCLEOTIDE SEQUENCE</scope>
    <source>
        <strain evidence="1">CBS 506.95</strain>
    </source>
</reference>
<dbReference type="Proteomes" id="UP000807306">
    <property type="component" value="Unassembled WGS sequence"/>
</dbReference>
<dbReference type="OrthoDB" id="3222453at2759"/>
<feature type="non-terminal residue" evidence="1">
    <location>
        <position position="1"/>
    </location>
</feature>
<evidence type="ECO:0000313" key="2">
    <source>
        <dbReference type="Proteomes" id="UP000807306"/>
    </source>
</evidence>
<organism evidence="1 2">
    <name type="scientific">Crepidotus variabilis</name>
    <dbReference type="NCBI Taxonomy" id="179855"/>
    <lineage>
        <taxon>Eukaryota</taxon>
        <taxon>Fungi</taxon>
        <taxon>Dikarya</taxon>
        <taxon>Basidiomycota</taxon>
        <taxon>Agaricomycotina</taxon>
        <taxon>Agaricomycetes</taxon>
        <taxon>Agaricomycetidae</taxon>
        <taxon>Agaricales</taxon>
        <taxon>Agaricineae</taxon>
        <taxon>Crepidotaceae</taxon>
        <taxon>Crepidotus</taxon>
    </lineage>
</organism>
<sequence>QVYFDHLVAESRGSPLWLPGPDRRLPIDYRRKGLSVGDVGILNPDGGFSFLFNVFMSSKDSINLGRVPPSFESLSPPDDMDFEERDCFGEWSAVTSRSVKRSDQAFQFESLSDEGAILTMPQGASSTVLQDTERLEDYLNIHIKSWYDFLLRRGRKLQNGDIRVVYGCDKVSTWGIATFLSQSSAQASGQVAFKPPGSDSSIGPTLIYECRGSAQAKTGPQEGDIAEIYLKSIRLSSHHKSSILARGLECFSQAD</sequence>
<dbReference type="AlphaFoldDB" id="A0A9P6JLR8"/>
<keyword evidence="2" id="KW-1185">Reference proteome</keyword>
<gene>
    <name evidence="1" type="ORF">CPB83DRAFT_772660</name>
</gene>
<protein>
    <submittedName>
        <fullName evidence="1">Uncharacterized protein</fullName>
    </submittedName>
</protein>